<evidence type="ECO:0000256" key="1">
    <source>
        <dbReference type="SAM" id="Coils"/>
    </source>
</evidence>
<feature type="coiled-coil region" evidence="1">
    <location>
        <begin position="84"/>
        <end position="125"/>
    </location>
</feature>
<evidence type="ECO:0000313" key="3">
    <source>
        <dbReference type="EMBL" id="KAK1419449.1"/>
    </source>
</evidence>
<reference evidence="3" key="1">
    <citation type="journal article" date="2023" name="bioRxiv">
        <title>Improved chromosome-level genome assembly for marigold (Tagetes erecta).</title>
        <authorList>
            <person name="Jiang F."/>
            <person name="Yuan L."/>
            <person name="Wang S."/>
            <person name="Wang H."/>
            <person name="Xu D."/>
            <person name="Wang A."/>
            <person name="Fan W."/>
        </authorList>
    </citation>
    <scope>NUCLEOTIDE SEQUENCE</scope>
    <source>
        <strain evidence="3">WSJ</strain>
        <tissue evidence="3">Leaf</tissue>
    </source>
</reference>
<dbReference type="PANTHER" id="PTHR23159:SF31">
    <property type="entry name" value="CENTROSOME-ASSOCIATED PROTEIN CEP250 ISOFORM X1"/>
    <property type="match status" value="1"/>
</dbReference>
<evidence type="ECO:0000256" key="2">
    <source>
        <dbReference type="SAM" id="MobiDB-lite"/>
    </source>
</evidence>
<keyword evidence="4" id="KW-1185">Reference proteome</keyword>
<dbReference type="AlphaFoldDB" id="A0AAD8NS98"/>
<organism evidence="3 4">
    <name type="scientific">Tagetes erecta</name>
    <name type="common">African marigold</name>
    <dbReference type="NCBI Taxonomy" id="13708"/>
    <lineage>
        <taxon>Eukaryota</taxon>
        <taxon>Viridiplantae</taxon>
        <taxon>Streptophyta</taxon>
        <taxon>Embryophyta</taxon>
        <taxon>Tracheophyta</taxon>
        <taxon>Spermatophyta</taxon>
        <taxon>Magnoliopsida</taxon>
        <taxon>eudicotyledons</taxon>
        <taxon>Gunneridae</taxon>
        <taxon>Pentapetalae</taxon>
        <taxon>asterids</taxon>
        <taxon>campanulids</taxon>
        <taxon>Asterales</taxon>
        <taxon>Asteraceae</taxon>
        <taxon>Asteroideae</taxon>
        <taxon>Heliantheae alliance</taxon>
        <taxon>Tageteae</taxon>
        <taxon>Tagetes</taxon>
    </lineage>
</organism>
<evidence type="ECO:0000313" key="4">
    <source>
        <dbReference type="Proteomes" id="UP001229421"/>
    </source>
</evidence>
<proteinExistence type="predicted"/>
<keyword evidence="1" id="KW-0175">Coiled coil</keyword>
<name>A0AAD8NS98_TARER</name>
<feature type="region of interest" description="Disordered" evidence="2">
    <location>
        <begin position="419"/>
        <end position="457"/>
    </location>
</feature>
<feature type="coiled-coil region" evidence="1">
    <location>
        <begin position="163"/>
        <end position="313"/>
    </location>
</feature>
<feature type="compositionally biased region" description="Low complexity" evidence="2">
    <location>
        <begin position="440"/>
        <end position="451"/>
    </location>
</feature>
<dbReference type="EMBL" id="JAUHHV010000007">
    <property type="protein sequence ID" value="KAK1419449.1"/>
    <property type="molecule type" value="Genomic_DNA"/>
</dbReference>
<dbReference type="Proteomes" id="UP001229421">
    <property type="component" value="Unassembled WGS sequence"/>
</dbReference>
<comment type="caution">
    <text evidence="3">The sequence shown here is derived from an EMBL/GenBank/DDBJ whole genome shotgun (WGS) entry which is preliminary data.</text>
</comment>
<sequence length="664" mass="77961">MSTSMFTVIREENKRKDINEFITEFNHMFETTYLQVAKACDQKRRDFHEHTKLALVSEANSHENHDEEEYDWSENNDVVSIQEIEKKDKEISNLSETIAKQDETIAQLKSEMEKLMSEKESEKDVQSSFVEMPVNVREKMCTKECFQQCEHYRTYSYRIWDKFQDEEKRHKNLQEQHKTSEQRITSLEESLKKSEREAMNVKNEAAKSNEHSSSVIKDLQEEILKLKKLSEIFNSENNTLKNKLQEEQEKHASLQKDHQLCEDRLKSLTQNVDSMLTEKHNLNVQLMELTDKLNKSQSDLVEIKEEVEQAKSVEKKDERLVPTGIVGSLSSQEEEEKTQEFQSKKKKKVRRNKSKAKKNKTKGASSDSTPQLSSTPKSQDSESPSDSNSDVYCLICDSETHHISDCIYSQGVFPFGSKGDKFKTPDPSRKIQQDSEVKASQKQQSSTAKTSQKQRKKSPFKAHQKYCEICEMYNHMTSECYYNKYCTNCQMYNHDTMECYYNKYCSICDMINHNTSECYYKPRRSVQRSSSHAYPSRYVSNLKRSNHRHSFDENQHVNDSWKPKFVKNKKRNHDLNDKMIPTVNQSLNKKYNQQNLFLNEIHNLFENDYNYSFDKQSMKEDEGTNYIVSSEPPPEGIPCTYENISYVDDFGRPKTEMVWVITSN</sequence>
<feature type="compositionally biased region" description="Basic and acidic residues" evidence="2">
    <location>
        <begin position="419"/>
        <end position="439"/>
    </location>
</feature>
<protein>
    <submittedName>
        <fullName evidence="3">Uncharacterized protein</fullName>
    </submittedName>
</protein>
<feature type="compositionally biased region" description="Polar residues" evidence="2">
    <location>
        <begin position="367"/>
        <end position="377"/>
    </location>
</feature>
<dbReference type="PANTHER" id="PTHR23159">
    <property type="entry name" value="CENTROSOMAL PROTEIN 2"/>
    <property type="match status" value="1"/>
</dbReference>
<accession>A0AAD8NS98</accession>
<feature type="compositionally biased region" description="Basic residues" evidence="2">
    <location>
        <begin position="344"/>
        <end position="361"/>
    </location>
</feature>
<feature type="region of interest" description="Disordered" evidence="2">
    <location>
        <begin position="322"/>
        <end position="387"/>
    </location>
</feature>
<gene>
    <name evidence="3" type="ORF">QVD17_28617</name>
</gene>